<dbReference type="AlphaFoldDB" id="A0A4Q7DIS2"/>
<evidence type="ECO:0000256" key="2">
    <source>
        <dbReference type="ARBA" id="ARBA00022729"/>
    </source>
</evidence>
<dbReference type="InterPro" id="IPR011250">
    <property type="entry name" value="OMP/PagP_B-barrel"/>
</dbReference>
<comment type="caution">
    <text evidence="6">The sequence shown here is derived from an EMBL/GenBank/DDBJ whole genome shotgun (WGS) entry which is preliminary data.</text>
</comment>
<dbReference type="Gene3D" id="2.40.160.20">
    <property type="match status" value="1"/>
</dbReference>
<proteinExistence type="inferred from homology"/>
<dbReference type="EMBL" id="SCFB01000004">
    <property type="protein sequence ID" value="RZI46632.1"/>
    <property type="molecule type" value="Genomic_DNA"/>
</dbReference>
<organism evidence="6 7">
    <name type="scientific">Candidatus Finniella inopinata</name>
    <dbReference type="NCBI Taxonomy" id="1696036"/>
    <lineage>
        <taxon>Bacteria</taxon>
        <taxon>Pseudomonadati</taxon>
        <taxon>Pseudomonadota</taxon>
        <taxon>Alphaproteobacteria</taxon>
        <taxon>Holosporales</taxon>
        <taxon>Candidatus Paracaedibacteraceae</taxon>
        <taxon>Candidatus Finniella</taxon>
    </lineage>
</organism>
<dbReference type="PANTHER" id="PTHR34001">
    <property type="entry name" value="BLL7405 PROTEIN"/>
    <property type="match status" value="1"/>
</dbReference>
<keyword evidence="7" id="KW-1185">Reference proteome</keyword>
<comment type="subcellular location">
    <subcellularLocation>
        <location evidence="1">Membrane</location>
    </subcellularLocation>
</comment>
<evidence type="ECO:0000313" key="7">
    <source>
        <dbReference type="Proteomes" id="UP000293550"/>
    </source>
</evidence>
<comment type="similarity">
    <text evidence="4">Belongs to the Omp25/RopB family.</text>
</comment>
<dbReference type="Proteomes" id="UP000293550">
    <property type="component" value="Unassembled WGS sequence"/>
</dbReference>
<name>A0A4Q7DIS2_9PROT</name>
<dbReference type="InterPro" id="IPR051692">
    <property type="entry name" value="OMP-like"/>
</dbReference>
<keyword evidence="2" id="KW-0732">Signal</keyword>
<keyword evidence="3" id="KW-0472">Membrane</keyword>
<evidence type="ECO:0000256" key="4">
    <source>
        <dbReference type="ARBA" id="ARBA00038306"/>
    </source>
</evidence>
<dbReference type="OrthoDB" id="268975at2"/>
<reference evidence="6 7" key="1">
    <citation type="submission" date="2018-10" db="EMBL/GenBank/DDBJ databases">
        <title>An updated phylogeny of the Alphaproteobacteria reveals that the parasitic Rickettsiales and Holosporales have independent origins.</title>
        <authorList>
            <person name="Munoz-Gomez S.A."/>
            <person name="Hess S."/>
            <person name="Burger G."/>
            <person name="Lang B.F."/>
            <person name="Susko E."/>
            <person name="Slamovits C.H."/>
            <person name="Roger A.J."/>
        </authorList>
    </citation>
    <scope>NUCLEOTIDE SEQUENCE [LARGE SCALE GENOMIC DNA]</scope>
    <source>
        <strain evidence="6">HOLO01</strain>
    </source>
</reference>
<dbReference type="PANTHER" id="PTHR34001:SF3">
    <property type="entry name" value="BLL7405 PROTEIN"/>
    <property type="match status" value="1"/>
</dbReference>
<sequence>MRIKPELPFEFAGIRTLEGTHADSGLFNGFYLGGNLGGIQHHVQTSFPSIDWTVNVKDSSLNKKTAYDSLVYGLHAGYGHNFSGFYLGLEVNLEQDTSRQKATYDIETIKTGAVSYQYPTKLTTQYQRGLVLGVAPRIGAVTANDNLLYLKCSLGMSRDKVEAYHAWQEVNVRGFIIPGSGACKTVSASKRQIVFVPGIGYERAFGSMVIRLEYNYNLGAKVKTPCLMENTMPKDTLATLQYSAHVIKAGLSYQFQPKGLVIF</sequence>
<accession>A0A4Q7DIS2</accession>
<dbReference type="InterPro" id="IPR027385">
    <property type="entry name" value="Beta-barrel_OMP"/>
</dbReference>
<dbReference type="SUPFAM" id="SSF56925">
    <property type="entry name" value="OMPA-like"/>
    <property type="match status" value="1"/>
</dbReference>
<dbReference type="Pfam" id="PF13505">
    <property type="entry name" value="OMP_b-brl"/>
    <property type="match status" value="1"/>
</dbReference>
<feature type="domain" description="Outer membrane protein beta-barrel" evidence="5">
    <location>
        <begin position="22"/>
        <end position="255"/>
    </location>
</feature>
<gene>
    <name evidence="6" type="ORF">EQU50_03340</name>
</gene>
<evidence type="ECO:0000256" key="1">
    <source>
        <dbReference type="ARBA" id="ARBA00004370"/>
    </source>
</evidence>
<evidence type="ECO:0000313" key="6">
    <source>
        <dbReference type="EMBL" id="RZI46632.1"/>
    </source>
</evidence>
<evidence type="ECO:0000256" key="3">
    <source>
        <dbReference type="ARBA" id="ARBA00023136"/>
    </source>
</evidence>
<protein>
    <recommendedName>
        <fullName evidence="5">Outer membrane protein beta-barrel domain-containing protein</fullName>
    </recommendedName>
</protein>
<evidence type="ECO:0000259" key="5">
    <source>
        <dbReference type="Pfam" id="PF13505"/>
    </source>
</evidence>